<reference evidence="20 21" key="1">
    <citation type="journal article" date="2007" name="Nature">
        <title>The medaka draft genome and insights into vertebrate genome evolution.</title>
        <authorList>
            <person name="Kasahara M."/>
            <person name="Naruse K."/>
            <person name="Sasaki S."/>
            <person name="Nakatani Y."/>
            <person name="Qu W."/>
            <person name="Ahsan B."/>
            <person name="Yamada T."/>
            <person name="Nagayasu Y."/>
            <person name="Doi K."/>
            <person name="Kasai Y."/>
            <person name="Jindo T."/>
            <person name="Kobayashi D."/>
            <person name="Shimada A."/>
            <person name="Toyoda A."/>
            <person name="Kuroki Y."/>
            <person name="Fujiyama A."/>
            <person name="Sasaki T."/>
            <person name="Shimizu A."/>
            <person name="Asakawa S."/>
            <person name="Shimizu N."/>
            <person name="Hashimoto S."/>
            <person name="Yang J."/>
            <person name="Lee Y."/>
            <person name="Matsushima K."/>
            <person name="Sugano S."/>
            <person name="Sakaizumi M."/>
            <person name="Narita T."/>
            <person name="Ohishi K."/>
            <person name="Haga S."/>
            <person name="Ohta F."/>
            <person name="Nomoto H."/>
            <person name="Nogata K."/>
            <person name="Morishita T."/>
            <person name="Endo T."/>
            <person name="Shin-I T."/>
            <person name="Takeda H."/>
            <person name="Morishita S."/>
            <person name="Kohara Y."/>
        </authorList>
    </citation>
    <scope>NUCLEOTIDE SEQUENCE [LARGE SCALE GENOMIC DNA]</scope>
    <source>
        <strain evidence="20 21">Hd-rR</strain>
    </source>
</reference>
<dbReference type="PROSITE" id="PS50237">
    <property type="entry name" value="HECT"/>
    <property type="match status" value="1"/>
</dbReference>
<feature type="compositionally biased region" description="Polar residues" evidence="17">
    <location>
        <begin position="622"/>
        <end position="642"/>
    </location>
</feature>
<dbReference type="GO" id="GO:0019871">
    <property type="term" value="F:sodium channel inhibitor activity"/>
    <property type="evidence" value="ECO:0000318"/>
    <property type="project" value="GO_Central"/>
</dbReference>
<comment type="subcellular location">
    <subcellularLocation>
        <location evidence="2">Cytoplasm</location>
    </subcellularLocation>
    <subcellularLocation>
        <location evidence="4">Endosome</location>
        <location evidence="4">Multivesicular body</location>
    </subcellularLocation>
    <subcellularLocation>
        <location evidence="3">Golgi apparatus</location>
    </subcellularLocation>
</comment>
<feature type="compositionally biased region" description="Low complexity" evidence="17">
    <location>
        <begin position="702"/>
        <end position="714"/>
    </location>
</feature>
<feature type="compositionally biased region" description="Low complexity" evidence="17">
    <location>
        <begin position="607"/>
        <end position="621"/>
    </location>
</feature>
<name>H2LN92_ORYLA</name>
<evidence type="ECO:0000313" key="21">
    <source>
        <dbReference type="Proteomes" id="UP000001038"/>
    </source>
</evidence>
<accession>H2LN92</accession>
<evidence type="ECO:0000256" key="15">
    <source>
        <dbReference type="ARBA" id="ARBA00082247"/>
    </source>
</evidence>
<keyword evidence="13" id="KW-0333">Golgi apparatus</keyword>
<reference evidence="20" key="2">
    <citation type="submission" date="2025-08" db="UniProtKB">
        <authorList>
            <consortium name="Ensembl"/>
        </authorList>
    </citation>
    <scope>IDENTIFICATION</scope>
    <source>
        <strain evidence="20">Hd-rR</strain>
    </source>
</reference>
<evidence type="ECO:0000256" key="6">
    <source>
        <dbReference type="ARBA" id="ARBA00012485"/>
    </source>
</evidence>
<evidence type="ECO:0000256" key="7">
    <source>
        <dbReference type="ARBA" id="ARBA00022490"/>
    </source>
</evidence>
<evidence type="ECO:0000256" key="2">
    <source>
        <dbReference type="ARBA" id="ARBA00004496"/>
    </source>
</evidence>
<dbReference type="CDD" id="cd00201">
    <property type="entry name" value="WW"/>
    <property type="match status" value="4"/>
</dbReference>
<dbReference type="GO" id="GO:0048814">
    <property type="term" value="P:regulation of dendrite morphogenesis"/>
    <property type="evidence" value="ECO:0000318"/>
    <property type="project" value="GO_Central"/>
</dbReference>
<feature type="compositionally biased region" description="Acidic residues" evidence="17">
    <location>
        <begin position="21"/>
        <end position="33"/>
    </location>
</feature>
<dbReference type="PROSITE" id="PS50020">
    <property type="entry name" value="WW_DOMAIN_2"/>
    <property type="match status" value="4"/>
</dbReference>
<evidence type="ECO:0000256" key="9">
    <source>
        <dbReference type="ARBA" id="ARBA00022737"/>
    </source>
</evidence>
<dbReference type="FunFam" id="3.30.2410.10:FF:000001">
    <property type="entry name" value="E3 ubiquitin-protein ligase NEDD4-like"/>
    <property type="match status" value="1"/>
</dbReference>
<dbReference type="SMART" id="SM00456">
    <property type="entry name" value="WW"/>
    <property type="match status" value="4"/>
</dbReference>
<dbReference type="CDD" id="cd00078">
    <property type="entry name" value="HECTc"/>
    <property type="match status" value="1"/>
</dbReference>
<feature type="region of interest" description="Disordered" evidence="17">
    <location>
        <begin position="435"/>
        <end position="473"/>
    </location>
</feature>
<keyword evidence="9" id="KW-0677">Repeat</keyword>
<dbReference type="FunFam" id="2.20.70.10:FF:000008">
    <property type="entry name" value="E3 ubiquitin-protein ligase NEDD4-like protein"/>
    <property type="match status" value="1"/>
</dbReference>
<feature type="domain" description="HECT" evidence="19">
    <location>
        <begin position="896"/>
        <end position="1206"/>
    </location>
</feature>
<dbReference type="Ensembl" id="ENSORLT00000007520.2">
    <property type="protein sequence ID" value="ENSORLP00000007519.2"/>
    <property type="gene ID" value="ENSORLG00000005975.2"/>
</dbReference>
<dbReference type="PANTHER" id="PTHR11254">
    <property type="entry name" value="HECT DOMAIN UBIQUITIN-PROTEIN LIGASE"/>
    <property type="match status" value="1"/>
</dbReference>
<organism evidence="20 21">
    <name type="scientific">Oryzias latipes</name>
    <name type="common">Japanese rice fish</name>
    <name type="synonym">Japanese killifish</name>
    <dbReference type="NCBI Taxonomy" id="8090"/>
    <lineage>
        <taxon>Eukaryota</taxon>
        <taxon>Metazoa</taxon>
        <taxon>Chordata</taxon>
        <taxon>Craniata</taxon>
        <taxon>Vertebrata</taxon>
        <taxon>Euteleostomi</taxon>
        <taxon>Actinopterygii</taxon>
        <taxon>Neopterygii</taxon>
        <taxon>Teleostei</taxon>
        <taxon>Neoteleostei</taxon>
        <taxon>Acanthomorphata</taxon>
        <taxon>Ovalentaria</taxon>
        <taxon>Atherinomorphae</taxon>
        <taxon>Beloniformes</taxon>
        <taxon>Adrianichthyidae</taxon>
        <taxon>Oryziinae</taxon>
        <taxon>Oryzias</taxon>
    </lineage>
</organism>
<feature type="region of interest" description="Disordered" evidence="17">
    <location>
        <begin position="1"/>
        <end position="33"/>
    </location>
</feature>
<keyword evidence="12 16" id="KW-0833">Ubl conjugation pathway</keyword>
<evidence type="ECO:0000256" key="14">
    <source>
        <dbReference type="ARBA" id="ARBA00068697"/>
    </source>
</evidence>
<dbReference type="Gene3D" id="2.20.70.10">
    <property type="match status" value="3"/>
</dbReference>
<dbReference type="Bgee" id="ENSORLG00000005975">
    <property type="expression patterns" value="Expressed in bone element and 15 other cell types or tissues"/>
</dbReference>
<sequence length="1207" mass="137137">MAQRLRLYFGSGRSNTAPEILEGDSEEQQEDSEEVAVVFTPTPFLSRPPQVLAGENVHSASSALQSEPLLKRSSSMFIPHLAAFAEPRATKSSSMHISLHRSSESSNGEPTGVDDVPPPSYTPPGPAPAYTELRTRADLPQQPPPPYYSPDSLNIQSCLMEPNLPKRRVFCLGSRGHAAFNRFQPGNSVGTICIKKKSLNGSDVQHFRILPNGGAGWSVQQESLDHCFDVNGTTQRLVFQLQQDQKNTYQGRQESTSHQEECSDFGQSSTRGLQTVRYPRIRFHRSSSQQSLLLEDKHLESGTEYPTIEENPTYVEAETKNGSNGCVFKIEEEAPRRQPHFKIYFSQSGGGDKEVNIGKESTNNPKKAAPNLLCFPPQTRDDFLGQVDVPLNHLPTEDPAMERPYTFKDFLLRPRSHKSRVKGYLRLKMAYLPKQGGQEEETGEIREEAEVWDESADSGSQRPQQLLPPLPQGWEEKVDNLGRTYYVNHNNRSTQWKRPSNMDVISEIESDNQQRQIHQEAHRVFRARRHISEDLENEHLEHRDVDNSWELITEEDPNDSLAQSLPGPSAVLTPQHPPTPISQDFSNGLNLRLSIASEANGEVPGPSSALSQLSNRLRSSSMTDGVSDQAQSPSAAAYTLTTPGLPPGWEERKDAKGRTYYVNHNNRTTTWTRPIVQLTEDGASTSVAASGGASPQVRRPRSLSSPTVTLSTPLEGANNIQVRRAVKDTLSNPQTPQLSPYSSPKSQHKTQQSFLPPGWEMRIAPNGRPFFIDHNNRSTTWEDPRLKYPVHMRNKNSMEPGELGPLPPGWEERVHTDGRTFYIDHNTKTTQWEDPRLQSPAITGPAVPYSREFKQKYDYFRKKLKKPADIPNRFEMKLHRNNIFEESYRRIMSLKRPDVLKARLWIEFESEKGLDYGGVAREWFFLLSKEMFNPYYGLFEYSATDNYTLQINPNSGLCNEDHLSYFKFIGRVAGMAVFHGKLLDGFFIRPFYKMMLGKSISLKDMECEDLKSLFLTSRRLNLYELCLNRFASPQTYQVDLKPSGSELVVTNDNKKEYIDLVIQWRFVNRVQKQMNAFLEVPLLMCGLGDVDVNDWRQHTVYKNSYCPNHPVIQWFWKVVLLMDAEKRIRLLQFVTGTSRVPMNGFAELYGSNGPQLFTIEQWGTPDKLPRAHTCFNRLDLPAYESFEDLREKLLMAVENAQGFEGVD</sequence>
<dbReference type="Gene3D" id="2.60.40.150">
    <property type="entry name" value="C2 domain"/>
    <property type="match status" value="1"/>
</dbReference>
<evidence type="ECO:0000313" key="20">
    <source>
        <dbReference type="Ensembl" id="ENSORLP00000007519.2"/>
    </source>
</evidence>
<dbReference type="Proteomes" id="UP000001038">
    <property type="component" value="Chromosome 12"/>
</dbReference>
<feature type="domain" description="WW" evidence="18">
    <location>
        <begin position="468"/>
        <end position="501"/>
    </location>
</feature>
<dbReference type="HOGENOM" id="CLU_002173_0_3_1"/>
<dbReference type="PANTHER" id="PTHR11254:SF441">
    <property type="entry name" value="HECT-TYPE E3 UBIQUITIN TRANSFERASE"/>
    <property type="match status" value="1"/>
</dbReference>
<evidence type="ECO:0000256" key="5">
    <source>
        <dbReference type="ARBA" id="ARBA00004906"/>
    </source>
</evidence>
<evidence type="ECO:0000259" key="18">
    <source>
        <dbReference type="PROSITE" id="PS50020"/>
    </source>
</evidence>
<proteinExistence type="predicted"/>
<gene>
    <name evidence="20" type="primary">NEDD4L</name>
    <name evidence="20" type="synonym">nedd4l</name>
</gene>
<feature type="compositionally biased region" description="Polar residues" evidence="17">
    <location>
        <begin position="729"/>
        <end position="753"/>
    </location>
</feature>
<dbReference type="AlphaFoldDB" id="H2LN92"/>
<feature type="domain" description="WW" evidence="18">
    <location>
        <begin position="804"/>
        <end position="837"/>
    </location>
</feature>
<dbReference type="GeneTree" id="ENSGT00940000156873"/>
<dbReference type="Gene3D" id="3.30.2160.10">
    <property type="entry name" value="Hect, E3 ligase catalytic domain"/>
    <property type="match status" value="1"/>
</dbReference>
<dbReference type="InterPro" id="IPR000569">
    <property type="entry name" value="HECT_dom"/>
</dbReference>
<dbReference type="GO" id="GO:0005794">
    <property type="term" value="C:Golgi apparatus"/>
    <property type="evidence" value="ECO:0007669"/>
    <property type="project" value="UniProtKB-SubCell"/>
</dbReference>
<evidence type="ECO:0000256" key="8">
    <source>
        <dbReference type="ARBA" id="ARBA00022679"/>
    </source>
</evidence>
<dbReference type="FunFam" id="2.20.70.10:FF:000006">
    <property type="entry name" value="E3 ubiquitin-protein ligase NEDD4-like protein"/>
    <property type="match status" value="1"/>
</dbReference>
<dbReference type="Gene3D" id="3.30.2410.10">
    <property type="entry name" value="Hect, E3 ligase catalytic domain"/>
    <property type="match status" value="1"/>
</dbReference>
<evidence type="ECO:0000259" key="19">
    <source>
        <dbReference type="PROSITE" id="PS50237"/>
    </source>
</evidence>
<comment type="catalytic activity">
    <reaction evidence="1">
        <text>S-ubiquitinyl-[E2 ubiquitin-conjugating enzyme]-L-cysteine + [acceptor protein]-L-lysine = [E2 ubiquitin-conjugating enzyme]-L-cysteine + N(6)-ubiquitinyl-[acceptor protein]-L-lysine.</text>
        <dbReference type="EC" id="2.3.2.26"/>
    </reaction>
</comment>
<dbReference type="UniPathway" id="UPA00143"/>
<dbReference type="SUPFAM" id="SSF51045">
    <property type="entry name" value="WW domain"/>
    <property type="match status" value="4"/>
</dbReference>
<dbReference type="GO" id="GO:0016567">
    <property type="term" value="P:protein ubiquitination"/>
    <property type="evidence" value="ECO:0007669"/>
    <property type="project" value="UniProtKB-UniPathway"/>
</dbReference>
<dbReference type="GO" id="GO:0005737">
    <property type="term" value="C:cytoplasm"/>
    <property type="evidence" value="ECO:0000318"/>
    <property type="project" value="GO_Central"/>
</dbReference>
<dbReference type="Pfam" id="PF00397">
    <property type="entry name" value="WW"/>
    <property type="match status" value="4"/>
</dbReference>
<dbReference type="FunFam" id="3.90.1750.10:FF:000001">
    <property type="entry name" value="E3 ubiquitin-protein ligase NEDD4-like"/>
    <property type="match status" value="1"/>
</dbReference>
<dbReference type="InterPro" id="IPR035983">
    <property type="entry name" value="Hect_E3_ubiquitin_ligase"/>
</dbReference>
<keyword evidence="8" id="KW-0808">Transferase</keyword>
<dbReference type="FunFam" id="2.20.70.10:FF:000017">
    <property type="entry name" value="E3 ubiquitin-protein ligase"/>
    <property type="match status" value="1"/>
</dbReference>
<keyword evidence="11" id="KW-0221">Differentiation</keyword>
<feature type="region of interest" description="Disordered" evidence="17">
    <location>
        <begin position="684"/>
        <end position="753"/>
    </location>
</feature>
<comment type="pathway">
    <text evidence="5">Protein modification; protein ubiquitination.</text>
</comment>
<evidence type="ECO:0000256" key="16">
    <source>
        <dbReference type="PROSITE-ProRule" id="PRU00104"/>
    </source>
</evidence>
<evidence type="ECO:0000256" key="17">
    <source>
        <dbReference type="SAM" id="MobiDB-lite"/>
    </source>
</evidence>
<dbReference type="FunFam" id="2.60.40.150:FF:000477">
    <property type="entry name" value="Uncharacterized protein"/>
    <property type="match status" value="1"/>
</dbReference>
<dbReference type="GO" id="GO:0006811">
    <property type="term" value="P:monoatomic ion transport"/>
    <property type="evidence" value="ECO:0007669"/>
    <property type="project" value="UniProtKB-ARBA"/>
</dbReference>
<dbReference type="InterPro" id="IPR036020">
    <property type="entry name" value="WW_dom_sf"/>
</dbReference>
<evidence type="ECO:0000256" key="13">
    <source>
        <dbReference type="ARBA" id="ARBA00023034"/>
    </source>
</evidence>
<protein>
    <recommendedName>
        <fullName evidence="14">E3 ubiquitin-protein ligase NEDD4-like</fullName>
        <ecNumber evidence="6">2.3.2.26</ecNumber>
    </recommendedName>
    <alternativeName>
        <fullName evidence="15">HECT-type E3 ubiquitin transferase NED4L</fullName>
    </alternativeName>
</protein>
<evidence type="ECO:0000256" key="4">
    <source>
        <dbReference type="ARBA" id="ARBA00004559"/>
    </source>
</evidence>
<dbReference type="GO" id="GO:0006511">
    <property type="term" value="P:ubiquitin-dependent protein catabolic process"/>
    <property type="evidence" value="ECO:0000318"/>
    <property type="project" value="GO_Central"/>
</dbReference>
<dbReference type="SMART" id="SM00119">
    <property type="entry name" value="HECTc"/>
    <property type="match status" value="1"/>
</dbReference>
<feature type="active site" description="Glycyl thioester intermediate" evidence="16">
    <location>
        <position position="1174"/>
    </location>
</feature>
<dbReference type="FunFam" id="2.20.70.10:FF:000069">
    <property type="entry name" value="Neural precursor cell expressed, developmentally down-regulated 4-like"/>
    <property type="match status" value="1"/>
</dbReference>
<dbReference type="Pfam" id="PF00632">
    <property type="entry name" value="HECT"/>
    <property type="match status" value="1"/>
</dbReference>
<dbReference type="eggNOG" id="KOG0940">
    <property type="taxonomic scope" value="Eukaryota"/>
</dbReference>
<dbReference type="SUPFAM" id="SSF56204">
    <property type="entry name" value="Hect, E3 ligase catalytic domain"/>
    <property type="match status" value="1"/>
</dbReference>
<evidence type="ECO:0000256" key="10">
    <source>
        <dbReference type="ARBA" id="ARBA00022753"/>
    </source>
</evidence>
<keyword evidence="21" id="KW-1185">Reference proteome</keyword>
<evidence type="ECO:0000256" key="3">
    <source>
        <dbReference type="ARBA" id="ARBA00004555"/>
    </source>
</evidence>
<dbReference type="InterPro" id="IPR001202">
    <property type="entry name" value="WW_dom"/>
</dbReference>
<keyword evidence="10" id="KW-0967">Endosome</keyword>
<feature type="domain" description="WW" evidence="18">
    <location>
        <begin position="753"/>
        <end position="786"/>
    </location>
</feature>
<dbReference type="Gene3D" id="3.90.1750.10">
    <property type="entry name" value="Hect, E3 ligase catalytic domains"/>
    <property type="match status" value="1"/>
</dbReference>
<dbReference type="EC" id="2.3.2.26" evidence="6"/>
<dbReference type="InParanoid" id="H2LN92"/>
<dbReference type="GO" id="GO:0005771">
    <property type="term" value="C:multivesicular body"/>
    <property type="evidence" value="ECO:0007669"/>
    <property type="project" value="UniProtKB-SubCell"/>
</dbReference>
<dbReference type="GO" id="GO:0061630">
    <property type="term" value="F:ubiquitin protein ligase activity"/>
    <property type="evidence" value="ECO:0000318"/>
    <property type="project" value="GO_Central"/>
</dbReference>
<dbReference type="InterPro" id="IPR050409">
    <property type="entry name" value="E3_ubiq-protein_ligase"/>
</dbReference>
<evidence type="ECO:0000256" key="11">
    <source>
        <dbReference type="ARBA" id="ARBA00022782"/>
    </source>
</evidence>
<feature type="domain" description="WW" evidence="18">
    <location>
        <begin position="643"/>
        <end position="676"/>
    </location>
</feature>
<dbReference type="PROSITE" id="PS01159">
    <property type="entry name" value="WW_DOMAIN_1"/>
    <property type="match status" value="4"/>
</dbReference>
<feature type="region of interest" description="Disordered" evidence="17">
    <location>
        <begin position="89"/>
        <end position="131"/>
    </location>
</feature>
<evidence type="ECO:0000256" key="1">
    <source>
        <dbReference type="ARBA" id="ARBA00000885"/>
    </source>
</evidence>
<feature type="region of interest" description="Disordered" evidence="17">
    <location>
        <begin position="599"/>
        <end position="653"/>
    </location>
</feature>
<reference evidence="20" key="3">
    <citation type="submission" date="2025-09" db="UniProtKB">
        <authorList>
            <consortium name="Ensembl"/>
        </authorList>
    </citation>
    <scope>IDENTIFICATION</scope>
    <source>
        <strain evidence="20">Hd-rR</strain>
    </source>
</reference>
<dbReference type="GO" id="GO:0030154">
    <property type="term" value="P:cell differentiation"/>
    <property type="evidence" value="ECO:0007669"/>
    <property type="project" value="UniProtKB-KW"/>
</dbReference>
<feature type="compositionally biased region" description="Pro residues" evidence="17">
    <location>
        <begin position="116"/>
        <end position="127"/>
    </location>
</feature>
<evidence type="ECO:0000256" key="12">
    <source>
        <dbReference type="ARBA" id="ARBA00022786"/>
    </source>
</evidence>
<dbReference type="InterPro" id="IPR035892">
    <property type="entry name" value="C2_domain_sf"/>
</dbReference>
<feature type="region of interest" description="Disordered" evidence="17">
    <location>
        <begin position="556"/>
        <end position="586"/>
    </location>
</feature>
<keyword evidence="7" id="KW-0963">Cytoplasm</keyword>
<dbReference type="STRING" id="8090.ENSORLP00000007519"/>
<feature type="compositionally biased region" description="Low complexity" evidence="17">
    <location>
        <begin position="684"/>
        <end position="694"/>
    </location>
</feature>